<dbReference type="SUPFAM" id="SSF51556">
    <property type="entry name" value="Metallo-dependent hydrolases"/>
    <property type="match status" value="1"/>
</dbReference>
<sequence length="292" mass="31906">MSSPRIDAHHHFWNPAAGGDYAWLSGPFAPINRPFAPADLRPALEACGIDGTVLVQTWNDLGETWDFIRTAAATDFVAGVVGWIDLTDPDVAATIASLKSAPEGKWLVGVRHLIQTEADPNWLLRADVRRGLLAVGAAGLVYDLVPNLPQLSSCVATAAALPDQRFVLDHIAKPEIRNGGFKEWAALMRGFRAERSHVWCKLSGMVTEANWQSWTPQDLKPYVLEVLDIFGVDRCMFGTDWPVCLVAASYPRVVEALEECLVDLSADERAQIFGRSAVEAYRLPGYGGAGHD</sequence>
<dbReference type="EMBL" id="JACIDS010000003">
    <property type="protein sequence ID" value="MBB3931765.1"/>
    <property type="molecule type" value="Genomic_DNA"/>
</dbReference>
<dbReference type="InterPro" id="IPR052350">
    <property type="entry name" value="Metallo-dep_Lactonases"/>
</dbReference>
<dbReference type="RefSeq" id="WP_183399372.1">
    <property type="nucleotide sequence ID" value="NZ_JACIDS010000003.1"/>
</dbReference>
<dbReference type="PANTHER" id="PTHR43569:SF2">
    <property type="entry name" value="AMIDOHYDROLASE-RELATED DOMAIN-CONTAINING PROTEIN"/>
    <property type="match status" value="1"/>
</dbReference>
<evidence type="ECO:0000313" key="4">
    <source>
        <dbReference type="Proteomes" id="UP000553963"/>
    </source>
</evidence>
<organism evidence="3 4">
    <name type="scientific">Kaistia hirudinis</name>
    <dbReference type="NCBI Taxonomy" id="1293440"/>
    <lineage>
        <taxon>Bacteria</taxon>
        <taxon>Pseudomonadati</taxon>
        <taxon>Pseudomonadota</taxon>
        <taxon>Alphaproteobacteria</taxon>
        <taxon>Hyphomicrobiales</taxon>
        <taxon>Kaistiaceae</taxon>
        <taxon>Kaistia</taxon>
    </lineage>
</organism>
<keyword evidence="3" id="KW-0378">Hydrolase</keyword>
<dbReference type="PANTHER" id="PTHR43569">
    <property type="entry name" value="AMIDOHYDROLASE"/>
    <property type="match status" value="1"/>
</dbReference>
<dbReference type="Gene3D" id="3.20.20.140">
    <property type="entry name" value="Metal-dependent hydrolases"/>
    <property type="match status" value="1"/>
</dbReference>
<dbReference type="InterPro" id="IPR032466">
    <property type="entry name" value="Metal_Hydrolase"/>
</dbReference>
<proteinExistence type="inferred from homology"/>
<dbReference type="GO" id="GO:0016787">
    <property type="term" value="F:hydrolase activity"/>
    <property type="evidence" value="ECO:0007669"/>
    <property type="project" value="UniProtKB-KW"/>
</dbReference>
<dbReference type="Pfam" id="PF04909">
    <property type="entry name" value="Amidohydro_2"/>
    <property type="match status" value="1"/>
</dbReference>
<evidence type="ECO:0000259" key="2">
    <source>
        <dbReference type="Pfam" id="PF04909"/>
    </source>
</evidence>
<gene>
    <name evidence="3" type="ORF">GGR25_002815</name>
</gene>
<reference evidence="3 4" key="1">
    <citation type="submission" date="2020-08" db="EMBL/GenBank/DDBJ databases">
        <title>Genomic Encyclopedia of Type Strains, Phase IV (KMG-IV): sequencing the most valuable type-strain genomes for metagenomic binning, comparative biology and taxonomic classification.</title>
        <authorList>
            <person name="Goeker M."/>
        </authorList>
    </citation>
    <scope>NUCLEOTIDE SEQUENCE [LARGE SCALE GENOMIC DNA]</scope>
    <source>
        <strain evidence="3 4">DSM 25966</strain>
    </source>
</reference>
<comment type="caution">
    <text evidence="3">The sequence shown here is derived from an EMBL/GenBank/DDBJ whole genome shotgun (WGS) entry which is preliminary data.</text>
</comment>
<dbReference type="AlphaFoldDB" id="A0A840ATK5"/>
<comment type="similarity">
    <text evidence="1">Belongs to the metallo-dependent hydrolases superfamily.</text>
</comment>
<evidence type="ECO:0000313" key="3">
    <source>
        <dbReference type="EMBL" id="MBB3931765.1"/>
    </source>
</evidence>
<dbReference type="InterPro" id="IPR006680">
    <property type="entry name" value="Amidohydro-rel"/>
</dbReference>
<feature type="domain" description="Amidohydrolase-related" evidence="2">
    <location>
        <begin position="6"/>
        <end position="283"/>
    </location>
</feature>
<protein>
    <submittedName>
        <fullName evidence="3">L-fuconolactonase</fullName>
        <ecNumber evidence="3">3.1.1.-</ecNumber>
    </submittedName>
</protein>
<keyword evidence="4" id="KW-1185">Reference proteome</keyword>
<dbReference type="Proteomes" id="UP000553963">
    <property type="component" value="Unassembled WGS sequence"/>
</dbReference>
<dbReference type="EC" id="3.1.1.-" evidence="3"/>
<accession>A0A840ATK5</accession>
<evidence type="ECO:0000256" key="1">
    <source>
        <dbReference type="ARBA" id="ARBA00038310"/>
    </source>
</evidence>
<name>A0A840ATK5_9HYPH</name>